<dbReference type="InterPro" id="IPR027417">
    <property type="entry name" value="P-loop_NTPase"/>
</dbReference>
<keyword evidence="2" id="KW-1185">Reference proteome</keyword>
<dbReference type="PANTHER" id="PTHR37816:SF1">
    <property type="entry name" value="TOXIN"/>
    <property type="match status" value="1"/>
</dbReference>
<dbReference type="RefSeq" id="WP_168629832.1">
    <property type="nucleotide sequence ID" value="NZ_BONL01000016.1"/>
</dbReference>
<reference evidence="1 2" key="1">
    <citation type="submission" date="2020-04" db="EMBL/GenBank/DDBJ databases">
        <title>MicrobeNet Type strains.</title>
        <authorList>
            <person name="Nicholson A.C."/>
        </authorList>
    </citation>
    <scope>NUCLEOTIDE SEQUENCE [LARGE SCALE GENOMIC DNA]</scope>
    <source>
        <strain evidence="1 2">ATCC BAA-788</strain>
    </source>
</reference>
<gene>
    <name evidence="1" type="ORF">HGA03_08625</name>
</gene>
<evidence type="ECO:0000313" key="1">
    <source>
        <dbReference type="EMBL" id="NKY22726.1"/>
    </source>
</evidence>
<dbReference type="AlphaFoldDB" id="A0A7X6KUV1"/>
<name>A0A7X6KUV1_9CELL</name>
<sequence>MTPSSWPPRRIRVVGTSGSGKTTYARELARTLDLPFRELDEVFWAPDWTHRDLDEARADLREWSAAGRWVVDGNWQTARGPLLEDADVLVWLDYPRPVVMGRVIRRTLRRLVTRQELWHGNREDWRRLLRTDPDQNIVLWTWRTHADNRAHYLDRAATGEVPVVRLRSPRAARAWLRGLPGHAGGR</sequence>
<comment type="caution">
    <text evidence="1">The sequence shown here is derived from an EMBL/GenBank/DDBJ whole genome shotgun (WGS) entry which is preliminary data.</text>
</comment>
<dbReference type="PANTHER" id="PTHR37816">
    <property type="entry name" value="YALI0E33011P"/>
    <property type="match status" value="1"/>
</dbReference>
<evidence type="ECO:0000313" key="2">
    <source>
        <dbReference type="Proteomes" id="UP000581206"/>
    </source>
</evidence>
<dbReference type="InterPro" id="IPR052922">
    <property type="entry name" value="Cytidylate_Kinase-2"/>
</dbReference>
<accession>A0A7X6KUV1</accession>
<proteinExistence type="predicted"/>
<dbReference type="Proteomes" id="UP000581206">
    <property type="component" value="Unassembled WGS sequence"/>
</dbReference>
<protein>
    <submittedName>
        <fullName evidence="1">Toxin</fullName>
    </submittedName>
</protein>
<dbReference type="SUPFAM" id="SSF52540">
    <property type="entry name" value="P-loop containing nucleoside triphosphate hydrolases"/>
    <property type="match status" value="1"/>
</dbReference>
<dbReference type="Gene3D" id="3.40.50.300">
    <property type="entry name" value="P-loop containing nucleotide triphosphate hydrolases"/>
    <property type="match status" value="1"/>
</dbReference>
<dbReference type="EMBL" id="JAAXOX010000003">
    <property type="protein sequence ID" value="NKY22726.1"/>
    <property type="molecule type" value="Genomic_DNA"/>
</dbReference>
<organism evidence="1 2">
    <name type="scientific">Cellulomonas denverensis</name>
    <dbReference type="NCBI Taxonomy" id="264297"/>
    <lineage>
        <taxon>Bacteria</taxon>
        <taxon>Bacillati</taxon>
        <taxon>Actinomycetota</taxon>
        <taxon>Actinomycetes</taxon>
        <taxon>Micrococcales</taxon>
        <taxon>Cellulomonadaceae</taxon>
        <taxon>Cellulomonas</taxon>
    </lineage>
</organism>